<accession>A0A158I0G7</accession>
<gene>
    <name evidence="2" type="ORF">AWB68_02448</name>
</gene>
<name>A0A158I0G7_9BURK</name>
<dbReference type="Pfam" id="PF00501">
    <property type="entry name" value="AMP-binding"/>
    <property type="match status" value="1"/>
</dbReference>
<dbReference type="InterPro" id="IPR010071">
    <property type="entry name" value="AA_adenyl_dom"/>
</dbReference>
<dbReference type="CDD" id="cd05930">
    <property type="entry name" value="A_NRPS"/>
    <property type="match status" value="1"/>
</dbReference>
<dbReference type="Gene3D" id="3.30.300.30">
    <property type="match status" value="1"/>
</dbReference>
<dbReference type="InterPro" id="IPR042099">
    <property type="entry name" value="ANL_N_sf"/>
</dbReference>
<reference evidence="2" key="1">
    <citation type="submission" date="2016-01" db="EMBL/GenBank/DDBJ databases">
        <authorList>
            <person name="Peeters C."/>
        </authorList>
    </citation>
    <scope>NUCLEOTIDE SEQUENCE [LARGE SCALE GENOMIC DNA]</scope>
    <source>
        <strain evidence="2">LMG 22940</strain>
    </source>
</reference>
<dbReference type="InterPro" id="IPR000873">
    <property type="entry name" value="AMP-dep_synth/lig_dom"/>
</dbReference>
<dbReference type="OrthoDB" id="6297021at2"/>
<dbReference type="PROSITE" id="PS00455">
    <property type="entry name" value="AMP_BINDING"/>
    <property type="match status" value="1"/>
</dbReference>
<dbReference type="AlphaFoldDB" id="A0A158I0G7"/>
<dbReference type="Proteomes" id="UP000054770">
    <property type="component" value="Unassembled WGS sequence"/>
</dbReference>
<dbReference type="SUPFAM" id="SSF56801">
    <property type="entry name" value="Acetyl-CoA synthetase-like"/>
    <property type="match status" value="1"/>
</dbReference>
<dbReference type="EMBL" id="FCON02000021">
    <property type="protein sequence ID" value="SAL49510.1"/>
    <property type="molecule type" value="Genomic_DNA"/>
</dbReference>
<dbReference type="InterPro" id="IPR045851">
    <property type="entry name" value="AMP-bd_C_sf"/>
</dbReference>
<comment type="caution">
    <text evidence="2">The sequence shown here is derived from an EMBL/GenBank/DDBJ whole genome shotgun (WGS) entry which is preliminary data.</text>
</comment>
<dbReference type="GO" id="GO:0005737">
    <property type="term" value="C:cytoplasm"/>
    <property type="evidence" value="ECO:0007669"/>
    <property type="project" value="TreeGrafter"/>
</dbReference>
<dbReference type="InterPro" id="IPR020845">
    <property type="entry name" value="AMP-binding_CS"/>
</dbReference>
<proteinExistence type="predicted"/>
<organism evidence="2 3">
    <name type="scientific">Caballeronia choica</name>
    <dbReference type="NCBI Taxonomy" id="326476"/>
    <lineage>
        <taxon>Bacteria</taxon>
        <taxon>Pseudomonadati</taxon>
        <taxon>Pseudomonadota</taxon>
        <taxon>Betaproteobacteria</taxon>
        <taxon>Burkholderiales</taxon>
        <taxon>Burkholderiaceae</taxon>
        <taxon>Caballeronia</taxon>
    </lineage>
</organism>
<protein>
    <submittedName>
        <fullName evidence="2">Non-ribosomal peptide synthetase</fullName>
    </submittedName>
</protein>
<dbReference type="GO" id="GO:0044550">
    <property type="term" value="P:secondary metabolite biosynthetic process"/>
    <property type="evidence" value="ECO:0007669"/>
    <property type="project" value="TreeGrafter"/>
</dbReference>
<keyword evidence="3" id="KW-1185">Reference proteome</keyword>
<dbReference type="GO" id="GO:0043041">
    <property type="term" value="P:amino acid activation for nonribosomal peptide biosynthetic process"/>
    <property type="evidence" value="ECO:0007669"/>
    <property type="project" value="TreeGrafter"/>
</dbReference>
<dbReference type="Gene3D" id="3.40.50.12780">
    <property type="entry name" value="N-terminal domain of ligase-like"/>
    <property type="match status" value="1"/>
</dbReference>
<dbReference type="PANTHER" id="PTHR45527:SF1">
    <property type="entry name" value="FATTY ACID SYNTHASE"/>
    <property type="match status" value="1"/>
</dbReference>
<feature type="domain" description="AMP-dependent synthetase/ligase" evidence="1">
    <location>
        <begin position="9"/>
        <end position="368"/>
    </location>
</feature>
<dbReference type="GO" id="GO:0031177">
    <property type="term" value="F:phosphopantetheine binding"/>
    <property type="evidence" value="ECO:0007669"/>
    <property type="project" value="TreeGrafter"/>
</dbReference>
<dbReference type="NCBIfam" id="TIGR01733">
    <property type="entry name" value="AA-adenyl-dom"/>
    <property type="match status" value="1"/>
</dbReference>
<evidence type="ECO:0000313" key="2">
    <source>
        <dbReference type="EMBL" id="SAL49510.1"/>
    </source>
</evidence>
<evidence type="ECO:0000313" key="3">
    <source>
        <dbReference type="Proteomes" id="UP000054770"/>
    </source>
</evidence>
<dbReference type="PANTHER" id="PTHR45527">
    <property type="entry name" value="NONRIBOSOMAL PEPTIDE SYNTHETASE"/>
    <property type="match status" value="1"/>
</dbReference>
<evidence type="ECO:0000259" key="1">
    <source>
        <dbReference type="Pfam" id="PF00501"/>
    </source>
</evidence>
<sequence length="512" mass="56155">MLHDFVIDTVERHPSLPALCVDGATLSYAELAACASRVKARLIDECSRIPGQTIRSCLLFAHRSASAYSGVLGILAAGMAYVPLNPTFPPERTASMIKRAGTPIILVDERCREHMEAVLPLIDFPVRIILFDDVFSSHDAPTSATLRSNGSAGDAAYILFTSGTTGIPKGVSVSHGSACAYIANQLRFTPPMADARYSQVSDLTFDPSVHDMFVCWANGGCLHVPASLDALYLAEFVKQQRITHWFSVPSIGIFMQRFRKLRANAFPSLRISIFGGEALPTDLVRAWMQAAPATQVANVYGPTEATVACFRFDVTPEFLAETSLAVTPIGWPLGGQEAVVVDEELKPVRSGNSGELLLGGSQLASGYLSDREDDHRKFLLHHYPGQNGTRWYRSGDVACVSDRYGMLFRGRIDTQIKLFGHRLELQEIEDIVRKCSDAVLVCVLAWPCDPAGAPKGLVAFLLNPKVDESELLARYRQRLPAYALPHRSVHLENFPLNVNGKVDRKKLAELLT</sequence>